<dbReference type="Proteomes" id="UP000325797">
    <property type="component" value="Chromosome"/>
</dbReference>
<dbReference type="RefSeq" id="WP_151118815.1">
    <property type="nucleotide sequence ID" value="NZ_CP042582.1"/>
</dbReference>
<organism evidence="7 8">
    <name type="scientific">Hypericibacter adhaerens</name>
    <dbReference type="NCBI Taxonomy" id="2602016"/>
    <lineage>
        <taxon>Bacteria</taxon>
        <taxon>Pseudomonadati</taxon>
        <taxon>Pseudomonadota</taxon>
        <taxon>Alphaproteobacteria</taxon>
        <taxon>Rhodospirillales</taxon>
        <taxon>Dongiaceae</taxon>
        <taxon>Hypericibacter</taxon>
    </lineage>
</organism>
<feature type="signal peptide" evidence="5">
    <location>
        <begin position="1"/>
        <end position="19"/>
    </location>
</feature>
<dbReference type="OrthoDB" id="9805828at2"/>
<dbReference type="GO" id="GO:0009055">
    <property type="term" value="F:electron transfer activity"/>
    <property type="evidence" value="ECO:0007669"/>
    <property type="project" value="InterPro"/>
</dbReference>
<evidence type="ECO:0000256" key="2">
    <source>
        <dbReference type="ARBA" id="ARBA00022723"/>
    </source>
</evidence>
<dbReference type="Gene3D" id="1.10.760.10">
    <property type="entry name" value="Cytochrome c-like domain"/>
    <property type="match status" value="1"/>
</dbReference>
<evidence type="ECO:0000256" key="1">
    <source>
        <dbReference type="ARBA" id="ARBA00022617"/>
    </source>
</evidence>
<dbReference type="InterPro" id="IPR036909">
    <property type="entry name" value="Cyt_c-like_dom_sf"/>
</dbReference>
<evidence type="ECO:0000256" key="5">
    <source>
        <dbReference type="SAM" id="SignalP"/>
    </source>
</evidence>
<gene>
    <name evidence="7" type="ORF">FRZ61_33790</name>
</gene>
<dbReference type="KEGG" id="hadh:FRZ61_33790"/>
<evidence type="ECO:0000256" key="3">
    <source>
        <dbReference type="ARBA" id="ARBA00023004"/>
    </source>
</evidence>
<dbReference type="SUPFAM" id="SSF46626">
    <property type="entry name" value="Cytochrome c"/>
    <property type="match status" value="1"/>
</dbReference>
<dbReference type="GO" id="GO:0046872">
    <property type="term" value="F:metal ion binding"/>
    <property type="evidence" value="ECO:0007669"/>
    <property type="project" value="UniProtKB-KW"/>
</dbReference>
<keyword evidence="1 4" id="KW-0349">Heme</keyword>
<feature type="chain" id="PRO_5023943286" description="Cytochrome c domain-containing protein" evidence="5">
    <location>
        <begin position="20"/>
        <end position="132"/>
    </location>
</feature>
<evidence type="ECO:0000259" key="6">
    <source>
        <dbReference type="PROSITE" id="PS51007"/>
    </source>
</evidence>
<keyword evidence="8" id="KW-1185">Reference proteome</keyword>
<keyword evidence="5" id="KW-0732">Signal</keyword>
<dbReference type="PROSITE" id="PS51007">
    <property type="entry name" value="CYTC"/>
    <property type="match status" value="1"/>
</dbReference>
<keyword evidence="3 4" id="KW-0408">Iron</keyword>
<evidence type="ECO:0000256" key="4">
    <source>
        <dbReference type="PROSITE-ProRule" id="PRU00433"/>
    </source>
</evidence>
<name>A0A5J6N179_9PROT</name>
<dbReference type="AlphaFoldDB" id="A0A5J6N179"/>
<sequence>MAVVLLLSTVPVAAASAQADCPVPASLNVCKTCHALEPGKPSRPTGPNLVGVVNQPAMHSADFTRYSVAMKAAQAKGLVWTEDNLMAYIADPKAFLASVNGEQLQNAMAFQLKDEAKRKAAVEGLEALAACQ</sequence>
<feature type="domain" description="Cytochrome c" evidence="6">
    <location>
        <begin position="15"/>
        <end position="129"/>
    </location>
</feature>
<dbReference type="InterPro" id="IPR009056">
    <property type="entry name" value="Cyt_c-like_dom"/>
</dbReference>
<evidence type="ECO:0000313" key="8">
    <source>
        <dbReference type="Proteomes" id="UP000325797"/>
    </source>
</evidence>
<evidence type="ECO:0000313" key="7">
    <source>
        <dbReference type="EMBL" id="QEX23441.1"/>
    </source>
</evidence>
<keyword evidence="2 4" id="KW-0479">Metal-binding</keyword>
<protein>
    <recommendedName>
        <fullName evidence="6">Cytochrome c domain-containing protein</fullName>
    </recommendedName>
</protein>
<proteinExistence type="predicted"/>
<dbReference type="GO" id="GO:0020037">
    <property type="term" value="F:heme binding"/>
    <property type="evidence" value="ECO:0007669"/>
    <property type="project" value="InterPro"/>
</dbReference>
<reference evidence="7 8" key="1">
    <citation type="submission" date="2019-08" db="EMBL/GenBank/DDBJ databases">
        <title>Hyperibacter terrae gen. nov., sp. nov. and Hyperibacter viscosus sp. nov., two new members in the family Rhodospirillaceae isolated from the rhizosphere of Hypericum perforatum.</title>
        <authorList>
            <person name="Noviana Z."/>
        </authorList>
    </citation>
    <scope>NUCLEOTIDE SEQUENCE [LARGE SCALE GENOMIC DNA]</scope>
    <source>
        <strain evidence="7 8">R5959</strain>
    </source>
</reference>
<accession>A0A5J6N179</accession>
<dbReference type="EMBL" id="CP042582">
    <property type="protein sequence ID" value="QEX23441.1"/>
    <property type="molecule type" value="Genomic_DNA"/>
</dbReference>